<dbReference type="Proteomes" id="UP000240527">
    <property type="component" value="Chromosome"/>
</dbReference>
<evidence type="ECO:0000313" key="2">
    <source>
        <dbReference type="Proteomes" id="UP000240527"/>
    </source>
</evidence>
<sequence>MAAQVLSFFQRSPRYAPAPAADWTQQELAEFYRVEAALIRAGIRVGTDRGLSDEKEPWFVFYRTDDGEVVIHFARIDGEYMIAGPAYEEIARGFDFSSMVRNMVARHPLIRRSDRGDNISIHPAALLVAVVGTAFFKSGEARAAESGASNPPSHARPALLSSTSNTSLNGGAAALPPVAAANAQSATYDTVQLPANQAILVLAAALLAADFNIGQAGLASDALAALETAPAAPDFTAAAAPELSPAGGDASILPGHAAAVASTPAQTASSVLSLVALLSTMPQSPATTALPEASQTLAVEEAPARHDAAGSPLPAPALHEGADWVLEIRLGVGALPNVEAVQLVRALVGETALAQKIAVIEVSKLPDVLAEIISRGEHVQVAPISVQPEGHPDADLITPDTPAPAAGGEVVTPSTPAEPLKTNAHVDFVSMDLVRQVIDSFMAHTASVGFAMDGSQVVMYDTRVTTDPGAISHITSLTFELPDHSSINLVGDHSAFLGYGFLF</sequence>
<name>A0ABN5IX03_9CAUL</name>
<accession>A0ABN5IX03</accession>
<gene>
    <name evidence="1" type="ORF">B7G68_16735</name>
</gene>
<proteinExistence type="predicted"/>
<keyword evidence="2" id="KW-1185">Reference proteome</keyword>
<organism evidence="1 2">
    <name type="scientific">Caulobacter segnis</name>
    <dbReference type="NCBI Taxonomy" id="88688"/>
    <lineage>
        <taxon>Bacteria</taxon>
        <taxon>Pseudomonadati</taxon>
        <taxon>Pseudomonadota</taxon>
        <taxon>Alphaproteobacteria</taxon>
        <taxon>Caulobacterales</taxon>
        <taxon>Caulobacteraceae</taxon>
        <taxon>Caulobacter</taxon>
    </lineage>
</organism>
<reference evidence="1 2" key="1">
    <citation type="journal article" date="2015" name="Biotechnol. Bioeng.">
        <title>Genome sequence and phenotypic characterization of Caulobacter segnis.</title>
        <authorList>
            <person name="Patel S."/>
            <person name="Fletcher B."/>
            <person name="Scott D.C."/>
            <person name="Ely B."/>
        </authorList>
    </citation>
    <scope>NUCLEOTIDE SEQUENCE [LARGE SCALE GENOMIC DNA]</scope>
    <source>
        <strain evidence="1 2">TK0059</strain>
    </source>
</reference>
<dbReference type="EMBL" id="CP027850">
    <property type="protein sequence ID" value="AVQ03347.1"/>
    <property type="molecule type" value="Genomic_DNA"/>
</dbReference>
<protein>
    <submittedName>
        <fullName evidence="1">Uncharacterized protein</fullName>
    </submittedName>
</protein>
<evidence type="ECO:0000313" key="1">
    <source>
        <dbReference type="EMBL" id="AVQ03347.1"/>
    </source>
</evidence>
<dbReference type="RefSeq" id="WP_013080351.1">
    <property type="nucleotide sequence ID" value="NZ_CP027850.1"/>
</dbReference>